<reference evidence="2 3" key="1">
    <citation type="submission" date="2016-06" db="EMBL/GenBank/DDBJ databases">
        <authorList>
            <person name="Kjaerup R.B."/>
            <person name="Dalgaard T.S."/>
            <person name="Juul-Madsen H.R."/>
        </authorList>
    </citation>
    <scope>NUCLEOTIDE SEQUENCE [LARGE SCALE GENOMIC DNA]</scope>
    <source>
        <strain evidence="2 3">DSM 43904</strain>
    </source>
</reference>
<protein>
    <submittedName>
        <fullName evidence="2">Flavoprotein</fullName>
    </submittedName>
</protein>
<proteinExistence type="predicted"/>
<evidence type="ECO:0000313" key="2">
    <source>
        <dbReference type="EMBL" id="SCG41435.1"/>
    </source>
</evidence>
<dbReference type="Gene3D" id="3.40.50.1950">
    <property type="entry name" value="Flavin prenyltransferase-like"/>
    <property type="match status" value="1"/>
</dbReference>
<dbReference type="RefSeq" id="WP_088992715.1">
    <property type="nucleotide sequence ID" value="NZ_LT607750.1"/>
</dbReference>
<sequence>MPGKTRSPALHLIVCHTEPAAELAEFIAACQELGWQVHAVAAPAESVDLAALTDLTDHPIWTDEQAETLHPLPPADAYAVAPASFDLVNKWAYGFNDNLALRLLNEATSIGLPVVAVPAPDPAFARHPAFLESLDRLRHWGVAVPSPAEPGDVDDPEPWHVAVRVIAGWTRFARVPAQQPAEPVRGVEELALQSG</sequence>
<dbReference type="InterPro" id="IPR036551">
    <property type="entry name" value="Flavin_trans-like"/>
</dbReference>
<dbReference type="InterPro" id="IPR003382">
    <property type="entry name" value="Flavoprotein"/>
</dbReference>
<dbReference type="SUPFAM" id="SSF52507">
    <property type="entry name" value="Homo-oligomeric flavin-containing Cys decarboxylases, HFCD"/>
    <property type="match status" value="1"/>
</dbReference>
<feature type="domain" description="Flavoprotein" evidence="1">
    <location>
        <begin position="28"/>
        <end position="137"/>
    </location>
</feature>
<dbReference type="Pfam" id="PF02441">
    <property type="entry name" value="Flavoprotein"/>
    <property type="match status" value="1"/>
</dbReference>
<keyword evidence="3" id="KW-1185">Reference proteome</keyword>
<accession>A0A1C5H5Z7</accession>
<evidence type="ECO:0000313" key="3">
    <source>
        <dbReference type="Proteomes" id="UP000198217"/>
    </source>
</evidence>
<gene>
    <name evidence="2" type="ORF">GA0070609_1029</name>
</gene>
<dbReference type="EMBL" id="LT607750">
    <property type="protein sequence ID" value="SCG41435.1"/>
    <property type="molecule type" value="Genomic_DNA"/>
</dbReference>
<organism evidence="2 3">
    <name type="scientific">Micromonospora echinaurantiaca</name>
    <dbReference type="NCBI Taxonomy" id="47857"/>
    <lineage>
        <taxon>Bacteria</taxon>
        <taxon>Bacillati</taxon>
        <taxon>Actinomycetota</taxon>
        <taxon>Actinomycetes</taxon>
        <taxon>Micromonosporales</taxon>
        <taxon>Micromonosporaceae</taxon>
        <taxon>Micromonospora</taxon>
    </lineage>
</organism>
<evidence type="ECO:0000259" key="1">
    <source>
        <dbReference type="Pfam" id="PF02441"/>
    </source>
</evidence>
<dbReference type="AlphaFoldDB" id="A0A1C5H5Z7"/>
<dbReference type="Proteomes" id="UP000198217">
    <property type="component" value="Chromosome I"/>
</dbReference>
<dbReference type="GO" id="GO:0003824">
    <property type="term" value="F:catalytic activity"/>
    <property type="evidence" value="ECO:0007669"/>
    <property type="project" value="InterPro"/>
</dbReference>
<name>A0A1C5H5Z7_9ACTN</name>